<keyword evidence="4" id="KW-1185">Reference proteome</keyword>
<dbReference type="Proteomes" id="UP001634394">
    <property type="component" value="Unassembled WGS sequence"/>
</dbReference>
<dbReference type="PROSITE" id="PS50217">
    <property type="entry name" value="BZIP"/>
    <property type="match status" value="1"/>
</dbReference>
<keyword evidence="1" id="KW-0175">Coiled coil</keyword>
<dbReference type="InterPro" id="IPR046347">
    <property type="entry name" value="bZIP_sf"/>
</dbReference>
<dbReference type="SMART" id="SM00338">
    <property type="entry name" value="BRLZ"/>
    <property type="match status" value="1"/>
</dbReference>
<accession>A0ABD3WJM3</accession>
<dbReference type="AlphaFoldDB" id="A0ABD3WJM3"/>
<dbReference type="InterPro" id="IPR004827">
    <property type="entry name" value="bZIP"/>
</dbReference>
<dbReference type="InterPro" id="IPR000837">
    <property type="entry name" value="AP-1"/>
</dbReference>
<dbReference type="PROSITE" id="PS00036">
    <property type="entry name" value="BZIP_BASIC"/>
    <property type="match status" value="1"/>
</dbReference>
<feature type="coiled-coil region" evidence="1">
    <location>
        <begin position="97"/>
        <end position="124"/>
    </location>
</feature>
<evidence type="ECO:0000256" key="1">
    <source>
        <dbReference type="SAM" id="Coils"/>
    </source>
</evidence>
<reference evidence="3 4" key="1">
    <citation type="submission" date="2024-11" db="EMBL/GenBank/DDBJ databases">
        <title>Chromosome-level genome assembly of the freshwater bivalve Anodonta woodiana.</title>
        <authorList>
            <person name="Chen X."/>
        </authorList>
    </citation>
    <scope>NUCLEOTIDE SEQUENCE [LARGE SCALE GENOMIC DNA]</scope>
    <source>
        <strain evidence="3">MN2024</strain>
        <tissue evidence="3">Gills</tissue>
    </source>
</reference>
<name>A0ABD3WJM3_SINWO</name>
<dbReference type="SUPFAM" id="SSF57959">
    <property type="entry name" value="Leucine zipper domain"/>
    <property type="match status" value="1"/>
</dbReference>
<evidence type="ECO:0000313" key="4">
    <source>
        <dbReference type="Proteomes" id="UP001634394"/>
    </source>
</evidence>
<dbReference type="PANTHER" id="PTHR23351">
    <property type="entry name" value="FOS TRANSCRIPTION FACTOR-RELATED"/>
    <property type="match status" value="1"/>
</dbReference>
<evidence type="ECO:0000313" key="3">
    <source>
        <dbReference type="EMBL" id="KAL3874160.1"/>
    </source>
</evidence>
<dbReference type="Gene3D" id="1.20.5.170">
    <property type="match status" value="1"/>
</dbReference>
<feature type="domain" description="BZIP" evidence="2">
    <location>
        <begin position="78"/>
        <end position="135"/>
    </location>
</feature>
<proteinExistence type="predicted"/>
<sequence length="154" mass="18410">MDAQTAEEERKLFLAAMESYRTGKMTPLLKEELKYRILSRILSEGRDELTLDRQADMSRQDVNQFHLRPEEIKRIEIRKEQNRKAAQKFRLKKKLEMDVVLKEYDELKKKNSVLRDEIKRLSDEREIMMRIITDICQTHTGPIPSQQIDSLFDK</sequence>
<protein>
    <recommendedName>
        <fullName evidence="2">BZIP domain-containing protein</fullName>
    </recommendedName>
</protein>
<organism evidence="3 4">
    <name type="scientific">Sinanodonta woodiana</name>
    <name type="common">Chinese pond mussel</name>
    <name type="synonym">Anodonta woodiana</name>
    <dbReference type="NCBI Taxonomy" id="1069815"/>
    <lineage>
        <taxon>Eukaryota</taxon>
        <taxon>Metazoa</taxon>
        <taxon>Spiralia</taxon>
        <taxon>Lophotrochozoa</taxon>
        <taxon>Mollusca</taxon>
        <taxon>Bivalvia</taxon>
        <taxon>Autobranchia</taxon>
        <taxon>Heteroconchia</taxon>
        <taxon>Palaeoheterodonta</taxon>
        <taxon>Unionida</taxon>
        <taxon>Unionoidea</taxon>
        <taxon>Unionidae</taxon>
        <taxon>Unioninae</taxon>
        <taxon>Sinanodonta</taxon>
    </lineage>
</organism>
<dbReference type="EMBL" id="JBJQND010000006">
    <property type="protein sequence ID" value="KAL3874160.1"/>
    <property type="molecule type" value="Genomic_DNA"/>
</dbReference>
<dbReference type="Pfam" id="PF00170">
    <property type="entry name" value="bZIP_1"/>
    <property type="match status" value="1"/>
</dbReference>
<comment type="caution">
    <text evidence="3">The sequence shown here is derived from an EMBL/GenBank/DDBJ whole genome shotgun (WGS) entry which is preliminary data.</text>
</comment>
<evidence type="ECO:0000259" key="2">
    <source>
        <dbReference type="PROSITE" id="PS50217"/>
    </source>
</evidence>
<gene>
    <name evidence="3" type="ORF">ACJMK2_037211</name>
</gene>
<dbReference type="PANTHER" id="PTHR23351:SF59">
    <property type="entry name" value="CYCLIC AMP-DEPENDENT TRANSCRIPTION FACTOR ATF-3-LIKE"/>
    <property type="match status" value="1"/>
</dbReference>